<evidence type="ECO:0000313" key="2">
    <source>
        <dbReference type="Proteomes" id="UP000094025"/>
    </source>
</evidence>
<dbReference type="RefSeq" id="WP_014857928.1">
    <property type="nucleotide sequence ID" value="NZ_LPUX01000066.1"/>
</dbReference>
<evidence type="ECO:0000313" key="1">
    <source>
        <dbReference type="EMBL" id="OAP35610.1"/>
    </source>
</evidence>
<reference evidence="1 2" key="1">
    <citation type="journal article" date="2016" name="Int. J. Syst. Evol. Microbiol.">
        <title>Ensifer glycinis sp. nov., an novel rhizobial species associated with Glycine spp.</title>
        <authorList>
            <person name="Yan H."/>
            <person name="Yan J."/>
            <person name="Sui X.H."/>
            <person name="Wang E.T."/>
            <person name="Chen W.X."/>
            <person name="Zhang X.X."/>
            <person name="Chen W.F."/>
        </authorList>
    </citation>
    <scope>NUCLEOTIDE SEQUENCE [LARGE SCALE GENOMIC DNA]</scope>
    <source>
        <strain evidence="1 2">CCBAU 23380</strain>
    </source>
</reference>
<gene>
    <name evidence="1" type="ORF">AU381_11905</name>
</gene>
<name>A0A178XK52_9HYPH</name>
<proteinExistence type="predicted"/>
<dbReference type="Proteomes" id="UP000094025">
    <property type="component" value="Unassembled WGS sequence"/>
</dbReference>
<dbReference type="Pfam" id="PF12900">
    <property type="entry name" value="Pyridox_ox_2"/>
    <property type="match status" value="1"/>
</dbReference>
<dbReference type="InterPro" id="IPR024747">
    <property type="entry name" value="Pyridox_Oxase-rel"/>
</dbReference>
<dbReference type="EMBL" id="LPUX01000066">
    <property type="protein sequence ID" value="OAP35610.1"/>
    <property type="molecule type" value="Genomic_DNA"/>
</dbReference>
<evidence type="ECO:0008006" key="3">
    <source>
        <dbReference type="Google" id="ProtNLM"/>
    </source>
</evidence>
<organism evidence="1 2">
    <name type="scientific">Sinorhizobium glycinis</name>
    <dbReference type="NCBI Taxonomy" id="1472378"/>
    <lineage>
        <taxon>Bacteria</taxon>
        <taxon>Pseudomonadati</taxon>
        <taxon>Pseudomonadota</taxon>
        <taxon>Alphaproteobacteria</taxon>
        <taxon>Hyphomicrobiales</taxon>
        <taxon>Rhizobiaceae</taxon>
        <taxon>Sinorhizobium/Ensifer group</taxon>
        <taxon>Sinorhizobium</taxon>
    </lineage>
</organism>
<dbReference type="InterPro" id="IPR012349">
    <property type="entry name" value="Split_barrel_FMN-bd"/>
</dbReference>
<comment type="caution">
    <text evidence="1">The sequence shown here is derived from an EMBL/GenBank/DDBJ whole genome shotgun (WGS) entry which is preliminary data.</text>
</comment>
<sequence length="151" mass="17306">MLIKELSRHECNSVVEAAHVARLACCKEGRPYIVPVTYAYTGNCLYCFSMPGQKIDWMRANPHVCLQVDEFSGERRWKSVLVFGRYQELSHEGRWQREYMHAWSLLESRPNWWEPGGLKPAPQGVVAASPHIFFSVDIEDMTGRAAFEGEA</sequence>
<dbReference type="AlphaFoldDB" id="A0A178XK52"/>
<dbReference type="SUPFAM" id="SSF50475">
    <property type="entry name" value="FMN-binding split barrel"/>
    <property type="match status" value="1"/>
</dbReference>
<protein>
    <recommendedName>
        <fullName evidence="3">Flavin-nucleotide-binding protein</fullName>
    </recommendedName>
</protein>
<dbReference type="STRING" id="1472378.AU381_11905"/>
<accession>A0A178XK52</accession>
<dbReference type="OrthoDB" id="8137294at2"/>
<keyword evidence="2" id="KW-1185">Reference proteome</keyword>
<dbReference type="Gene3D" id="2.30.110.10">
    <property type="entry name" value="Electron Transport, Fmn-binding Protein, Chain A"/>
    <property type="match status" value="1"/>
</dbReference>